<keyword evidence="1" id="KW-1185">Reference proteome</keyword>
<accession>A0A0K0DGY4</accession>
<reference evidence="2" key="2">
    <citation type="submission" date="2017-02" db="UniProtKB">
        <authorList>
            <consortium name="WormBaseParasite"/>
        </authorList>
    </citation>
    <scope>IDENTIFICATION</scope>
</reference>
<dbReference type="WBParaSite" id="ACAC_0001039101-mRNA-1">
    <property type="protein sequence ID" value="ACAC_0001039101-mRNA-1"/>
    <property type="gene ID" value="ACAC_0001039101"/>
</dbReference>
<reference evidence="1" key="1">
    <citation type="submission" date="2012-09" db="EMBL/GenBank/DDBJ databases">
        <authorList>
            <person name="Martin A.A."/>
        </authorList>
    </citation>
    <scope>NUCLEOTIDE SEQUENCE</scope>
</reference>
<evidence type="ECO:0000313" key="2">
    <source>
        <dbReference type="WBParaSite" id="ACAC_0001039101-mRNA-1"/>
    </source>
</evidence>
<proteinExistence type="predicted"/>
<dbReference type="AlphaFoldDB" id="A0A0K0DGY4"/>
<dbReference type="Proteomes" id="UP000035642">
    <property type="component" value="Unassembled WGS sequence"/>
</dbReference>
<evidence type="ECO:0000313" key="1">
    <source>
        <dbReference type="Proteomes" id="UP000035642"/>
    </source>
</evidence>
<organism evidence="1 2">
    <name type="scientific">Angiostrongylus cantonensis</name>
    <name type="common">Rat lungworm</name>
    <dbReference type="NCBI Taxonomy" id="6313"/>
    <lineage>
        <taxon>Eukaryota</taxon>
        <taxon>Metazoa</taxon>
        <taxon>Ecdysozoa</taxon>
        <taxon>Nematoda</taxon>
        <taxon>Chromadorea</taxon>
        <taxon>Rhabditida</taxon>
        <taxon>Rhabditina</taxon>
        <taxon>Rhabditomorpha</taxon>
        <taxon>Strongyloidea</taxon>
        <taxon>Metastrongylidae</taxon>
        <taxon>Angiostrongylus</taxon>
    </lineage>
</organism>
<sequence length="108" mass="12513">MPPHNGMLLRFLASPFPFGGYHRSFIGPNKYHHFGGWGGHKYYSSSWGPIWAFAHCHQCENIRELQRTTLIWDESLTYFQTPEECKVELTQEVVELGLRAHSTSLPLH</sequence>
<protein>
    <submittedName>
        <fullName evidence="2">Uncharacterized protein</fullName>
    </submittedName>
</protein>
<name>A0A0K0DGY4_ANGCA</name>